<feature type="region of interest" description="Disordered" evidence="9">
    <location>
        <begin position="72"/>
        <end position="151"/>
    </location>
</feature>
<evidence type="ECO:0000259" key="10">
    <source>
        <dbReference type="PROSITE" id="PS50032"/>
    </source>
</evidence>
<dbReference type="EMBL" id="OC921551">
    <property type="protein sequence ID" value="CAD7653489.1"/>
    <property type="molecule type" value="Genomic_DNA"/>
</dbReference>
<organism evidence="11">
    <name type="scientific">Oppiella nova</name>
    <dbReference type="NCBI Taxonomy" id="334625"/>
    <lineage>
        <taxon>Eukaryota</taxon>
        <taxon>Metazoa</taxon>
        <taxon>Ecdysozoa</taxon>
        <taxon>Arthropoda</taxon>
        <taxon>Chelicerata</taxon>
        <taxon>Arachnida</taxon>
        <taxon>Acari</taxon>
        <taxon>Acariformes</taxon>
        <taxon>Sarcoptiformes</taxon>
        <taxon>Oribatida</taxon>
        <taxon>Brachypylina</taxon>
        <taxon>Oppioidea</taxon>
        <taxon>Oppiidae</taxon>
        <taxon>Oppiella</taxon>
    </lineage>
</organism>
<dbReference type="InterPro" id="IPR001772">
    <property type="entry name" value="KA1_dom"/>
</dbReference>
<evidence type="ECO:0000256" key="3">
    <source>
        <dbReference type="ARBA" id="ARBA00022679"/>
    </source>
</evidence>
<keyword evidence="12" id="KW-1185">Reference proteome</keyword>
<dbReference type="GO" id="GO:0004674">
    <property type="term" value="F:protein serine/threonine kinase activity"/>
    <property type="evidence" value="ECO:0007669"/>
    <property type="project" value="UniProtKB-KW"/>
</dbReference>
<dbReference type="EC" id="2.7.11.1" evidence="1"/>
<feature type="domain" description="KA1" evidence="10">
    <location>
        <begin position="319"/>
        <end position="366"/>
    </location>
</feature>
<proteinExistence type="predicted"/>
<evidence type="ECO:0000313" key="12">
    <source>
        <dbReference type="Proteomes" id="UP000728032"/>
    </source>
</evidence>
<dbReference type="AlphaFoldDB" id="A0A7R9M4N1"/>
<dbReference type="Proteomes" id="UP000728032">
    <property type="component" value="Unassembled WGS sequence"/>
</dbReference>
<dbReference type="PROSITE" id="PS50032">
    <property type="entry name" value="KA1"/>
    <property type="match status" value="1"/>
</dbReference>
<name>A0A7R9M4N1_9ACAR</name>
<feature type="compositionally biased region" description="Low complexity" evidence="9">
    <location>
        <begin position="211"/>
        <end position="222"/>
    </location>
</feature>
<reference evidence="11" key="1">
    <citation type="submission" date="2020-11" db="EMBL/GenBank/DDBJ databases">
        <authorList>
            <person name="Tran Van P."/>
        </authorList>
    </citation>
    <scope>NUCLEOTIDE SEQUENCE</scope>
</reference>
<protein>
    <recommendedName>
        <fullName evidence="1">non-specific serine/threonine protein kinase</fullName>
        <ecNumber evidence="1">2.7.11.1</ecNumber>
    </recommendedName>
</protein>
<accession>A0A7R9M4N1</accession>
<evidence type="ECO:0000256" key="9">
    <source>
        <dbReference type="SAM" id="MobiDB-lite"/>
    </source>
</evidence>
<feature type="non-terminal residue" evidence="11">
    <location>
        <position position="373"/>
    </location>
</feature>
<evidence type="ECO:0000256" key="4">
    <source>
        <dbReference type="ARBA" id="ARBA00022741"/>
    </source>
</evidence>
<gene>
    <name evidence="11" type="ORF">ONB1V03_LOCUS10142</name>
</gene>
<keyword evidence="4" id="KW-0547">Nucleotide-binding</keyword>
<evidence type="ECO:0000256" key="6">
    <source>
        <dbReference type="ARBA" id="ARBA00022840"/>
    </source>
</evidence>
<feature type="region of interest" description="Disordered" evidence="9">
    <location>
        <begin position="211"/>
        <end position="230"/>
    </location>
</feature>
<evidence type="ECO:0000256" key="1">
    <source>
        <dbReference type="ARBA" id="ARBA00012513"/>
    </source>
</evidence>
<comment type="catalytic activity">
    <reaction evidence="7">
        <text>L-threonyl-[protein] + ATP = O-phospho-L-threonyl-[protein] + ADP + H(+)</text>
        <dbReference type="Rhea" id="RHEA:46608"/>
        <dbReference type="Rhea" id="RHEA-COMP:11060"/>
        <dbReference type="Rhea" id="RHEA-COMP:11605"/>
        <dbReference type="ChEBI" id="CHEBI:15378"/>
        <dbReference type="ChEBI" id="CHEBI:30013"/>
        <dbReference type="ChEBI" id="CHEBI:30616"/>
        <dbReference type="ChEBI" id="CHEBI:61977"/>
        <dbReference type="ChEBI" id="CHEBI:456216"/>
        <dbReference type="EC" id="2.7.11.1"/>
    </reaction>
</comment>
<keyword evidence="3" id="KW-0808">Transferase</keyword>
<evidence type="ECO:0000256" key="5">
    <source>
        <dbReference type="ARBA" id="ARBA00022777"/>
    </source>
</evidence>
<dbReference type="Gene3D" id="3.30.310.80">
    <property type="entry name" value="Kinase associated domain 1, KA1"/>
    <property type="match status" value="1"/>
</dbReference>
<dbReference type="SUPFAM" id="SSF103243">
    <property type="entry name" value="KA1-like"/>
    <property type="match status" value="1"/>
</dbReference>
<comment type="catalytic activity">
    <reaction evidence="8">
        <text>L-seryl-[protein] + ATP = O-phospho-L-seryl-[protein] + ADP + H(+)</text>
        <dbReference type="Rhea" id="RHEA:17989"/>
        <dbReference type="Rhea" id="RHEA-COMP:9863"/>
        <dbReference type="Rhea" id="RHEA-COMP:11604"/>
        <dbReference type="ChEBI" id="CHEBI:15378"/>
        <dbReference type="ChEBI" id="CHEBI:29999"/>
        <dbReference type="ChEBI" id="CHEBI:30616"/>
        <dbReference type="ChEBI" id="CHEBI:83421"/>
        <dbReference type="ChEBI" id="CHEBI:456216"/>
        <dbReference type="EC" id="2.7.11.1"/>
    </reaction>
</comment>
<keyword evidence="6" id="KW-0067">ATP-binding</keyword>
<sequence>EFDLADIPVNPTHSEVLEVCQVLKFPRVSPIVLERQILCDFGYKTATFRLIKSNPQLFQSLKAESRPLMTRIRINRRRSRSAADMPDDDHSAENSSNFPAKRKMDIQTLKDFQIKKPLPNNSDRPKARPLAARLNDSSSPSRIPAFREPAAKRSPLATDSIRLVKARMLPSPPAATVHSVVSPNSAKNARVLAPINESTVTPNRQPLRVATKTPNLNKTPNNSVEKSEKKSLIKRLLASATPTKRTAPRVLRQSRLLASATPTKRTAPRVLRQSVDDRNITRTPFTDPQTLIEVLMEILAKRRVQCTKKANFMMKCVLSSMNIIVLAFTLEVCLYEDKCVIIRKRLKGDSWDYMKICEDLKDLQNVTVCENSV</sequence>
<keyword evidence="5" id="KW-0418">Kinase</keyword>
<dbReference type="GO" id="GO:0005524">
    <property type="term" value="F:ATP binding"/>
    <property type="evidence" value="ECO:0007669"/>
    <property type="project" value="UniProtKB-KW"/>
</dbReference>
<evidence type="ECO:0000256" key="2">
    <source>
        <dbReference type="ARBA" id="ARBA00022527"/>
    </source>
</evidence>
<dbReference type="InterPro" id="IPR028375">
    <property type="entry name" value="KA1/Ssp2_C"/>
</dbReference>
<evidence type="ECO:0000256" key="8">
    <source>
        <dbReference type="ARBA" id="ARBA00048679"/>
    </source>
</evidence>
<keyword evidence="2" id="KW-0723">Serine/threonine-protein kinase</keyword>
<evidence type="ECO:0000313" key="11">
    <source>
        <dbReference type="EMBL" id="CAD7653489.1"/>
    </source>
</evidence>
<evidence type="ECO:0000256" key="7">
    <source>
        <dbReference type="ARBA" id="ARBA00047899"/>
    </source>
</evidence>
<dbReference type="EMBL" id="CAJPVJ010006726">
    <property type="protein sequence ID" value="CAG2170676.1"/>
    <property type="molecule type" value="Genomic_DNA"/>
</dbReference>